<name>A0A9P5Z5J1_9AGAR</name>
<dbReference type="Gene3D" id="1.20.1280.50">
    <property type="match status" value="1"/>
</dbReference>
<dbReference type="SUPFAM" id="SSF52047">
    <property type="entry name" value="RNI-like"/>
    <property type="match status" value="1"/>
</dbReference>
<dbReference type="AlphaFoldDB" id="A0A9P5Z5J1"/>
<sequence>MANIIEVIPPEILASIFETVIYSCGITSILPISLVCTAWRDIIDHTPRLWGIILFEKHTPPHILHSQISKAKAAPLSVTIPVRLGRKHQEIISRLTSLSHNWVSAEVSIQHLIYNSPEDAYCNLETLVLSRGRPQKSLGVGEESPTKSAQIVSKPTFVHPAKLHSFSAIGIGRSWVLPFLSFSIRHFRLRQKGDILQNMHDLERYLVRIPQLVTLELDHFYFSNPLMRSEHSSTILLRNLEVLRLTNMSYSPAILCALTVPSLQLLTISALPLLWDSTYYVWIPASFRRYKPTPMAPLFSQWSQDGIIPANLHTLELHNCLLPGDISYLIRWLARLPNLVSLSLKDDGVHRSMIIPPDVARQFYDSLALPQPRIDSDEAVWICPSLTILHLEIANRFLTDLLPIAQSRGKGASPIHGILPPKQLRRVEAQICPLGVDKVEERILFDSLIEQPYCICHNFGLGLGCMGAA</sequence>
<keyword evidence="3" id="KW-1185">Reference proteome</keyword>
<dbReference type="InterPro" id="IPR001810">
    <property type="entry name" value="F-box_dom"/>
</dbReference>
<dbReference type="InterPro" id="IPR032675">
    <property type="entry name" value="LRR_dom_sf"/>
</dbReference>
<dbReference type="Gene3D" id="3.80.10.10">
    <property type="entry name" value="Ribonuclease Inhibitor"/>
    <property type="match status" value="1"/>
</dbReference>
<reference evidence="2" key="1">
    <citation type="submission" date="2020-11" db="EMBL/GenBank/DDBJ databases">
        <authorList>
            <consortium name="DOE Joint Genome Institute"/>
            <person name="Ahrendt S."/>
            <person name="Riley R."/>
            <person name="Andreopoulos W."/>
            <person name="Labutti K."/>
            <person name="Pangilinan J."/>
            <person name="Ruiz-Duenas F.J."/>
            <person name="Barrasa J.M."/>
            <person name="Sanchez-Garcia M."/>
            <person name="Camarero S."/>
            <person name="Miyauchi S."/>
            <person name="Serrano A."/>
            <person name="Linde D."/>
            <person name="Babiker R."/>
            <person name="Drula E."/>
            <person name="Ayuso-Fernandez I."/>
            <person name="Pacheco R."/>
            <person name="Padilla G."/>
            <person name="Ferreira P."/>
            <person name="Barriuso J."/>
            <person name="Kellner H."/>
            <person name="Castanera R."/>
            <person name="Alfaro M."/>
            <person name="Ramirez L."/>
            <person name="Pisabarro A.G."/>
            <person name="Kuo A."/>
            <person name="Tritt A."/>
            <person name="Lipzen A."/>
            <person name="He G."/>
            <person name="Yan M."/>
            <person name="Ng V."/>
            <person name="Cullen D."/>
            <person name="Martin F."/>
            <person name="Rosso M.-N."/>
            <person name="Henrissat B."/>
            <person name="Hibbett D."/>
            <person name="Martinez A.T."/>
            <person name="Grigoriev I.V."/>
        </authorList>
    </citation>
    <scope>NUCLEOTIDE SEQUENCE</scope>
    <source>
        <strain evidence="2">CIRM-BRFM 674</strain>
    </source>
</reference>
<dbReference type="InterPro" id="IPR036047">
    <property type="entry name" value="F-box-like_dom_sf"/>
</dbReference>
<evidence type="ECO:0000313" key="2">
    <source>
        <dbReference type="EMBL" id="KAF9481489.1"/>
    </source>
</evidence>
<comment type="caution">
    <text evidence="2">The sequence shown here is derived from an EMBL/GenBank/DDBJ whole genome shotgun (WGS) entry which is preliminary data.</text>
</comment>
<evidence type="ECO:0000313" key="3">
    <source>
        <dbReference type="Proteomes" id="UP000807469"/>
    </source>
</evidence>
<dbReference type="Proteomes" id="UP000807469">
    <property type="component" value="Unassembled WGS sequence"/>
</dbReference>
<accession>A0A9P5Z5J1</accession>
<gene>
    <name evidence="2" type="ORF">BDN70DRAFT_876280</name>
</gene>
<dbReference type="OrthoDB" id="3062612at2759"/>
<dbReference type="Pfam" id="PF12937">
    <property type="entry name" value="F-box-like"/>
    <property type="match status" value="1"/>
</dbReference>
<organism evidence="2 3">
    <name type="scientific">Pholiota conissans</name>
    <dbReference type="NCBI Taxonomy" id="109636"/>
    <lineage>
        <taxon>Eukaryota</taxon>
        <taxon>Fungi</taxon>
        <taxon>Dikarya</taxon>
        <taxon>Basidiomycota</taxon>
        <taxon>Agaricomycotina</taxon>
        <taxon>Agaricomycetes</taxon>
        <taxon>Agaricomycetidae</taxon>
        <taxon>Agaricales</taxon>
        <taxon>Agaricineae</taxon>
        <taxon>Strophariaceae</taxon>
        <taxon>Pholiota</taxon>
    </lineage>
</organism>
<evidence type="ECO:0000259" key="1">
    <source>
        <dbReference type="Pfam" id="PF12937"/>
    </source>
</evidence>
<proteinExistence type="predicted"/>
<dbReference type="SUPFAM" id="SSF81383">
    <property type="entry name" value="F-box domain"/>
    <property type="match status" value="1"/>
</dbReference>
<dbReference type="EMBL" id="MU155178">
    <property type="protein sequence ID" value="KAF9481489.1"/>
    <property type="molecule type" value="Genomic_DNA"/>
</dbReference>
<feature type="domain" description="F-box" evidence="1">
    <location>
        <begin position="6"/>
        <end position="50"/>
    </location>
</feature>
<protein>
    <recommendedName>
        <fullName evidence="1">F-box domain-containing protein</fullName>
    </recommendedName>
</protein>